<dbReference type="InterPro" id="IPR056884">
    <property type="entry name" value="NPHP3-like_N"/>
</dbReference>
<evidence type="ECO:0000259" key="3">
    <source>
        <dbReference type="Pfam" id="PF24883"/>
    </source>
</evidence>
<dbReference type="EMBL" id="JAUEPT010000058">
    <property type="protein sequence ID" value="KAK0436001.1"/>
    <property type="molecule type" value="Genomic_DNA"/>
</dbReference>
<keyword evidence="1" id="KW-0677">Repeat</keyword>
<evidence type="ECO:0000259" key="2">
    <source>
        <dbReference type="Pfam" id="PF22939"/>
    </source>
</evidence>
<dbReference type="Pfam" id="PF24883">
    <property type="entry name" value="NPHP3_N"/>
    <property type="match status" value="1"/>
</dbReference>
<evidence type="ECO:0000313" key="4">
    <source>
        <dbReference type="EMBL" id="KAK0436001.1"/>
    </source>
</evidence>
<evidence type="ECO:0008006" key="6">
    <source>
        <dbReference type="Google" id="ProtNLM"/>
    </source>
</evidence>
<feature type="domain" description="GPI inositol-deacylase winged helix" evidence="2">
    <location>
        <begin position="463"/>
        <end position="539"/>
    </location>
</feature>
<gene>
    <name evidence="4" type="ORF">EV421DRAFT_2038914</name>
</gene>
<protein>
    <recommendedName>
        <fullName evidence="6">NACHT domain-containing protein</fullName>
    </recommendedName>
</protein>
<dbReference type="InterPro" id="IPR036770">
    <property type="entry name" value="Ankyrin_rpt-contain_sf"/>
</dbReference>
<dbReference type="InterPro" id="IPR054471">
    <property type="entry name" value="GPIID_WHD"/>
</dbReference>
<keyword evidence="5" id="KW-1185">Reference proteome</keyword>
<dbReference type="Pfam" id="PF12796">
    <property type="entry name" value="Ank_2"/>
    <property type="match status" value="1"/>
</dbReference>
<dbReference type="Pfam" id="PF22939">
    <property type="entry name" value="WHD_GPIID"/>
    <property type="match status" value="1"/>
</dbReference>
<dbReference type="SMART" id="SM00248">
    <property type="entry name" value="ANK"/>
    <property type="match status" value="4"/>
</dbReference>
<dbReference type="InterPro" id="IPR002110">
    <property type="entry name" value="Ankyrin_rpt"/>
</dbReference>
<proteinExistence type="predicted"/>
<reference evidence="4" key="1">
    <citation type="submission" date="2023-06" db="EMBL/GenBank/DDBJ databases">
        <authorList>
            <consortium name="Lawrence Berkeley National Laboratory"/>
            <person name="Ahrendt S."/>
            <person name="Sahu N."/>
            <person name="Indic B."/>
            <person name="Wong-Bajracharya J."/>
            <person name="Merenyi Z."/>
            <person name="Ke H.-M."/>
            <person name="Monk M."/>
            <person name="Kocsube S."/>
            <person name="Drula E."/>
            <person name="Lipzen A."/>
            <person name="Balint B."/>
            <person name="Henrissat B."/>
            <person name="Andreopoulos B."/>
            <person name="Martin F.M."/>
            <person name="Harder C.B."/>
            <person name="Rigling D."/>
            <person name="Ford K.L."/>
            <person name="Foster G.D."/>
            <person name="Pangilinan J."/>
            <person name="Papanicolaou A."/>
            <person name="Barry K."/>
            <person name="LaButti K."/>
            <person name="Viragh M."/>
            <person name="Koriabine M."/>
            <person name="Yan M."/>
            <person name="Riley R."/>
            <person name="Champramary S."/>
            <person name="Plett K.L."/>
            <person name="Tsai I.J."/>
            <person name="Slot J."/>
            <person name="Sipos G."/>
            <person name="Plett J."/>
            <person name="Nagy L.G."/>
            <person name="Grigoriev I.V."/>
        </authorList>
    </citation>
    <scope>NUCLEOTIDE SEQUENCE</scope>
    <source>
        <strain evidence="4">FPL87.14</strain>
    </source>
</reference>
<dbReference type="InterPro" id="IPR027417">
    <property type="entry name" value="P-loop_NTPase"/>
</dbReference>
<evidence type="ECO:0000256" key="1">
    <source>
        <dbReference type="ARBA" id="ARBA00022737"/>
    </source>
</evidence>
<dbReference type="SUPFAM" id="SSF52540">
    <property type="entry name" value="P-loop containing nucleoside triphosphate hydrolases"/>
    <property type="match status" value="1"/>
</dbReference>
<accession>A0AA39J675</accession>
<dbReference type="AlphaFoldDB" id="A0AA39J675"/>
<organism evidence="4 5">
    <name type="scientific">Armillaria borealis</name>
    <dbReference type="NCBI Taxonomy" id="47425"/>
    <lineage>
        <taxon>Eukaryota</taxon>
        <taxon>Fungi</taxon>
        <taxon>Dikarya</taxon>
        <taxon>Basidiomycota</taxon>
        <taxon>Agaricomycotina</taxon>
        <taxon>Agaricomycetes</taxon>
        <taxon>Agaricomycetidae</taxon>
        <taxon>Agaricales</taxon>
        <taxon>Marasmiineae</taxon>
        <taxon>Physalacriaceae</taxon>
        <taxon>Armillaria</taxon>
    </lineage>
</organism>
<dbReference type="Gene3D" id="1.25.40.20">
    <property type="entry name" value="Ankyrin repeat-containing domain"/>
    <property type="match status" value="2"/>
</dbReference>
<evidence type="ECO:0000313" key="5">
    <source>
        <dbReference type="Proteomes" id="UP001175226"/>
    </source>
</evidence>
<dbReference type="Proteomes" id="UP001175226">
    <property type="component" value="Unassembled WGS sequence"/>
</dbReference>
<sequence length="827" mass="93631">MVGAQIASITALIQKSRTIIKYLKDVKEAPKECNELLRELRHIEIHLSTVKIITLLSTAGDPWLMILPQLNDPFKELTGLLHGIEKGLKVTSLWWKRMAPRLQWTFAGESAQEDLRKIEDIGSLIMDVVGQHESLAFSLDVQQKLSDFNGKLDTILDRERDNKVKEVTAWLNPVDYTPIQRNILRQHIMGTGQWFLKAPQFTSWVDGSAKSSTLWCPGDPGSGKTVIASIIAAHLYKRFSKENIPILRIFGDYRNTEAKTVPDIIRSLLKQLIHMQNGLSPSLESMHKKSLENGPDPSLDEFMEVLSFHLERYHLIYIVFDAFDEFVGRQEQLISVLKSLGSRVRLLVTSRNDTAIQRIFQDDEELRIRADDSDIQKLIMSRIDDDHDLRVFLVDHDDLRQNILTRVVEKAQGMFFLADMHMTLLAQAETDEYHRELNRLPDTIENACRHFLERVEHWPPGKRNLAHRIFGWIVLAERPLTILELQYALAVRLGTTELDMKISLKADLISSTCIGLIVFDSQGSVKFAHPTIEEYFISQQGELFPGFHESITRTCLTYMSFDIFRSPNILPLLKPDNSATYPFLDYALNNWAIHTKKCAWGSVETEILAFLRTESNIALSFAQSPDPEPEIPRTPAWFSAHYGLVNVMEVLLDQGVDLRHENALCIAAHAGQLEMVDLLLLRSKDADAVNQANKVTYLYNYSADRNNGIEVGDGRASRPIFCTPLIAAASNGHEEIVKLLLGSKDLTSLNFLPSNGPTALSAAVFGNHIGVVKLLLSRTDINISIPFLDETPLMLAKRKNRDNVVKMFLEREREVGVADDDAGWSPV</sequence>
<name>A0AA39J675_9AGAR</name>
<dbReference type="Gene3D" id="3.40.50.300">
    <property type="entry name" value="P-loop containing nucleotide triphosphate hydrolases"/>
    <property type="match status" value="1"/>
</dbReference>
<dbReference type="Pfam" id="PF00023">
    <property type="entry name" value="Ank"/>
    <property type="match status" value="1"/>
</dbReference>
<feature type="domain" description="Nephrocystin 3-like N-terminal" evidence="3">
    <location>
        <begin position="190"/>
        <end position="351"/>
    </location>
</feature>
<dbReference type="SUPFAM" id="SSF48403">
    <property type="entry name" value="Ankyrin repeat"/>
    <property type="match status" value="1"/>
</dbReference>
<comment type="caution">
    <text evidence="4">The sequence shown here is derived from an EMBL/GenBank/DDBJ whole genome shotgun (WGS) entry which is preliminary data.</text>
</comment>
<dbReference type="PANTHER" id="PTHR10039">
    <property type="entry name" value="AMELOGENIN"/>
    <property type="match status" value="1"/>
</dbReference>
<dbReference type="PANTHER" id="PTHR10039:SF15">
    <property type="entry name" value="NACHT DOMAIN-CONTAINING PROTEIN"/>
    <property type="match status" value="1"/>
</dbReference>